<evidence type="ECO:0000313" key="1">
    <source>
        <dbReference type="EMBL" id="WOK06401.1"/>
    </source>
</evidence>
<organism evidence="1 2">
    <name type="scientific">Imperialibacter roseus</name>
    <dbReference type="NCBI Taxonomy" id="1324217"/>
    <lineage>
        <taxon>Bacteria</taxon>
        <taxon>Pseudomonadati</taxon>
        <taxon>Bacteroidota</taxon>
        <taxon>Cytophagia</taxon>
        <taxon>Cytophagales</taxon>
        <taxon>Flammeovirgaceae</taxon>
        <taxon>Imperialibacter</taxon>
    </lineage>
</organism>
<dbReference type="PROSITE" id="PS51257">
    <property type="entry name" value="PROKAR_LIPOPROTEIN"/>
    <property type="match status" value="1"/>
</dbReference>
<proteinExistence type="predicted"/>
<evidence type="ECO:0000313" key="2">
    <source>
        <dbReference type="Proteomes" id="UP001302349"/>
    </source>
</evidence>
<name>A0ABZ0IPA0_9BACT</name>
<dbReference type="RefSeq" id="WP_317489125.1">
    <property type="nucleotide sequence ID" value="NZ_CP136051.1"/>
</dbReference>
<protein>
    <submittedName>
        <fullName evidence="1">Uncharacterized protein</fullName>
    </submittedName>
</protein>
<dbReference type="EMBL" id="CP136051">
    <property type="protein sequence ID" value="WOK06401.1"/>
    <property type="molecule type" value="Genomic_DNA"/>
</dbReference>
<accession>A0ABZ0IPA0</accession>
<reference evidence="1 2" key="1">
    <citation type="journal article" date="2023" name="Microbiol. Resour. Announc.">
        <title>Complete Genome Sequence of Imperialibacter roseus strain P4T.</title>
        <authorList>
            <person name="Tizabi D.R."/>
            <person name="Bachvaroff T."/>
            <person name="Hill R.T."/>
        </authorList>
    </citation>
    <scope>NUCLEOTIDE SEQUENCE [LARGE SCALE GENOMIC DNA]</scope>
    <source>
        <strain evidence="1 2">P4T</strain>
    </source>
</reference>
<dbReference type="Proteomes" id="UP001302349">
    <property type="component" value="Chromosome"/>
</dbReference>
<gene>
    <name evidence="1" type="ORF">RT717_25325</name>
</gene>
<sequence>MSGRRQHIAPDKGVWPGIPVYVVAGCVFTPRRRKGMLLVREDTRQNVSIVDAFGVTNQHLGCEDTPKDVRCGDTSRDIGCGDTPKNTKDTPQNPIVDNGVGQNIRYLGWRVATVLLLTLAFPPTLFAQDLETLGDQKLFAYNGSLSATQTFYHAEGMPSRRDPYFWQLNANLNLTFLGIINVPLSATLSQQNKSFAQPQPFNRFGISPTYKGLTVHLGHRTINFSDYTLAGNLFFGAGVEYKPENNPVRVSAMYGRFAKPVAKFSQFGQVYAEPTYRRIGFGTKVGFELEKQRAAVMFFRAYDDPNSIDVVDSSFVVTPEENLVVGLEGGFKFFDRFSLEGEYAYSLFTRDRRIPELFTNDYSFINNLGGLYKPNGSSAFTNALKSRLTYQGDGFQANLSYRRVDPGYTTHGSSFLNNDLEDITAGLSLPLFNNRVTLSTSSGLQHNNLDNQNSAQVNRYVFSSSASISATEKLNINLNVSNYSTSTQQLLLQTDILSDTLEFFQVTRSAMASVNYQTGKETNTGSLFVSGNLQDATDNQGNGSLFKSGNAGYSFKIGEYWSTNTSFTINQSEAAGISNLTLGPVFGVNRSFMDNKVRSSLSLSLLNSYLNKSRNSHIDNVRWSVNWTAGKRHTVSLNTFYLLKNSYEEAAKATQEWRGTLNYAFRI</sequence>
<keyword evidence="2" id="KW-1185">Reference proteome</keyword>